<dbReference type="InterPro" id="IPR015168">
    <property type="entry name" value="SsuA/THI5"/>
</dbReference>
<dbReference type="EMBL" id="FOHX01000004">
    <property type="protein sequence ID" value="SET88025.1"/>
    <property type="molecule type" value="Genomic_DNA"/>
</dbReference>
<protein>
    <submittedName>
        <fullName evidence="2">4,5-dihydroxyphthalate decarboxylase</fullName>
    </submittedName>
</protein>
<dbReference type="Pfam" id="PF09084">
    <property type="entry name" value="NMT1"/>
    <property type="match status" value="1"/>
</dbReference>
<dbReference type="AlphaFoldDB" id="A0A1I0HV06"/>
<reference evidence="2 3" key="1">
    <citation type="submission" date="2016-10" db="EMBL/GenBank/DDBJ databases">
        <authorList>
            <person name="de Groot N.N."/>
        </authorList>
    </citation>
    <scope>NUCLEOTIDE SEQUENCE [LARGE SCALE GENOMIC DNA]</scope>
    <source>
        <strain evidence="2 3">CGMCC 4.5598</strain>
    </source>
</reference>
<dbReference type="Proteomes" id="UP000199361">
    <property type="component" value="Unassembled WGS sequence"/>
</dbReference>
<dbReference type="OrthoDB" id="3805543at2"/>
<dbReference type="RefSeq" id="WP_091081605.1">
    <property type="nucleotide sequence ID" value="NZ_FOHX01000004.1"/>
</dbReference>
<evidence type="ECO:0000313" key="2">
    <source>
        <dbReference type="EMBL" id="SET88025.1"/>
    </source>
</evidence>
<organism evidence="2 3">
    <name type="scientific">Nonomuraea wenchangensis</name>
    <dbReference type="NCBI Taxonomy" id="568860"/>
    <lineage>
        <taxon>Bacteria</taxon>
        <taxon>Bacillati</taxon>
        <taxon>Actinomycetota</taxon>
        <taxon>Actinomycetes</taxon>
        <taxon>Streptosporangiales</taxon>
        <taxon>Streptosporangiaceae</taxon>
        <taxon>Nonomuraea</taxon>
    </lineage>
</organism>
<keyword evidence="3" id="KW-1185">Reference proteome</keyword>
<dbReference type="Gene3D" id="3.40.190.10">
    <property type="entry name" value="Periplasmic binding protein-like II"/>
    <property type="match status" value="1"/>
</dbReference>
<dbReference type="STRING" id="568860.SAMN05421811_104526"/>
<gene>
    <name evidence="2" type="ORF">SAMN05421811_104526</name>
</gene>
<accession>A0A1I0HV06</accession>
<name>A0A1I0HV06_9ACTN</name>
<feature type="domain" description="SsuA/THI5-like" evidence="1">
    <location>
        <begin position="28"/>
        <end position="138"/>
    </location>
</feature>
<sequence>MSRLTLSLACGDYEITRALADGQVRPDGIDLHVLTSDKERIFRLDRRSECDVAEFNVVQYLRARERGEPLTAIPVFPHRRFRHGSIFVNTASGIRTVADLEGRAVGIGGYEPAAAVWIRGILQDEHGLNLDKVDWQDVFGTFGRLPDGQDAPLLPTDSAARHRIDDLLTTGGVSATVSAYNPPSFLAGDPAVARLFPDFPRVEREYYARTGVFPVMHVVTIRQEVVDRHPWVPASLTAAFTAARRAAMERLRNPRTLPLAFVQDVWREQDELMGRDPWQYGLTPANVRAMELIVRYAREQGITTGDPSVASLFTPVDAEPSGETTII</sequence>
<dbReference type="SUPFAM" id="SSF53850">
    <property type="entry name" value="Periplasmic binding protein-like II"/>
    <property type="match status" value="1"/>
</dbReference>
<evidence type="ECO:0000313" key="3">
    <source>
        <dbReference type="Proteomes" id="UP000199361"/>
    </source>
</evidence>
<proteinExistence type="predicted"/>
<evidence type="ECO:0000259" key="1">
    <source>
        <dbReference type="Pfam" id="PF09084"/>
    </source>
</evidence>